<organism evidence="1 2">
    <name type="scientific">[Empedobacter] haloabium</name>
    <dbReference type="NCBI Taxonomy" id="592317"/>
    <lineage>
        <taxon>Bacteria</taxon>
        <taxon>Pseudomonadati</taxon>
        <taxon>Pseudomonadota</taxon>
        <taxon>Betaproteobacteria</taxon>
        <taxon>Burkholderiales</taxon>
        <taxon>Oxalobacteraceae</taxon>
        <taxon>Telluria group</taxon>
        <taxon>Telluria group incertae sedis</taxon>
    </lineage>
</organism>
<dbReference type="Proteomes" id="UP000321323">
    <property type="component" value="Chromosome"/>
</dbReference>
<proteinExistence type="predicted"/>
<sequence>MLEAMKTFFAYGHAQSRFWAIGLEEHCGGEADIEQRIKLRQANQELFLDVERFHLDLHDKMPAHVPVWNNARRIYRGVYGTDTEPGRLDPAKSDLLLGEMLPLPRPQHHLWPAIYKQWFDTHGTISARFGRKW</sequence>
<protein>
    <submittedName>
        <fullName evidence="1">Uncharacterized protein</fullName>
    </submittedName>
</protein>
<reference evidence="1 2" key="1">
    <citation type="journal article" date="2019" name="Int. J. Syst. Evol. Microbiol.">
        <title>The Draft Whole-Genome Sequence of the Antibiotic Producer Empedobacter haloabium ATCC 31962 Provides Indications for Its Taxonomic Reclassification.</title>
        <authorList>
            <person name="Miess H."/>
            <person name="Arlt P."/>
            <person name="Apel A.K."/>
            <person name="Weber T."/>
            <person name="Nieselt K."/>
            <person name="Hanssen F."/>
            <person name="Czemmel S."/>
            <person name="Nahnsen S."/>
            <person name="Gross H."/>
        </authorList>
    </citation>
    <scope>NUCLEOTIDE SEQUENCE [LARGE SCALE GENOMIC DNA]</scope>
    <source>
        <strain evidence="1 2">ATCC 31962</strain>
    </source>
</reference>
<dbReference type="EMBL" id="CP136508">
    <property type="protein sequence ID" value="WUR12359.1"/>
    <property type="molecule type" value="Genomic_DNA"/>
</dbReference>
<evidence type="ECO:0000313" key="1">
    <source>
        <dbReference type="EMBL" id="WUR12359.1"/>
    </source>
</evidence>
<gene>
    <name evidence="1" type="ORF">E7V67_022055</name>
</gene>
<name>A0ABZ1UJB4_9BURK</name>
<keyword evidence="2" id="KW-1185">Reference proteome</keyword>
<evidence type="ECO:0000313" key="2">
    <source>
        <dbReference type="Proteomes" id="UP000321323"/>
    </source>
</evidence>
<accession>A0ABZ1UJB4</accession>